<dbReference type="InterPro" id="IPR023090">
    <property type="entry name" value="UPF0702_alpha/beta_dom_sf"/>
</dbReference>
<evidence type="ECO:0000256" key="5">
    <source>
        <dbReference type="ARBA" id="ARBA00022989"/>
    </source>
</evidence>
<dbReference type="Proteomes" id="UP001589747">
    <property type="component" value="Unassembled WGS sequence"/>
</dbReference>
<dbReference type="PANTHER" id="PTHR34582:SF6">
    <property type="entry name" value="UPF0702 TRANSMEMBRANE PROTEIN YCAP"/>
    <property type="match status" value="1"/>
</dbReference>
<sequence length="229" mass="26118">MFIVIRLMGKREIGKLSVFDMVISIMVAEIAVIVIEDTDRPFIDGITPMAVLVVVQVFLAFITLKSRKLRLWFDGKPTVLIERGKLNRDAMRKQRYNLDDLLLQLRENKLPTVADVEFAVLETTGKLSIFPKEKKKGSGPQEAEPAQGAIAQTPLAKPFPKNFRFESLPVPLIMDGKIVEDNIQMIGKDRFWLNTQLKQRGVQDAKQVFLCTIDHKGKLFIDPMRRPRT</sequence>
<proteinExistence type="inferred from homology"/>
<accession>A0ABV5KPS2</accession>
<comment type="subcellular location">
    <subcellularLocation>
        <location evidence="1">Cell membrane</location>
        <topology evidence="1">Multi-pass membrane protein</topology>
    </subcellularLocation>
</comment>
<gene>
    <name evidence="9" type="ORF">ACFFSY_14930</name>
</gene>
<dbReference type="EMBL" id="JBHMDO010000024">
    <property type="protein sequence ID" value="MFB9327220.1"/>
    <property type="molecule type" value="Genomic_DNA"/>
</dbReference>
<keyword evidence="3" id="KW-1003">Cell membrane</keyword>
<comment type="caution">
    <text evidence="9">The sequence shown here is derived from an EMBL/GenBank/DDBJ whole genome shotgun (WGS) entry which is preliminary data.</text>
</comment>
<organism evidence="9 10">
    <name type="scientific">Paenibacillus aurantiacus</name>
    <dbReference type="NCBI Taxonomy" id="1936118"/>
    <lineage>
        <taxon>Bacteria</taxon>
        <taxon>Bacillati</taxon>
        <taxon>Bacillota</taxon>
        <taxon>Bacilli</taxon>
        <taxon>Bacillales</taxon>
        <taxon>Paenibacillaceae</taxon>
        <taxon>Paenibacillus</taxon>
    </lineage>
</organism>
<evidence type="ECO:0000313" key="10">
    <source>
        <dbReference type="Proteomes" id="UP001589747"/>
    </source>
</evidence>
<feature type="transmembrane region" description="Helical" evidence="7">
    <location>
        <begin position="41"/>
        <end position="64"/>
    </location>
</feature>
<dbReference type="Pfam" id="PF04239">
    <property type="entry name" value="DUF421"/>
    <property type="match status" value="1"/>
</dbReference>
<feature type="domain" description="YetF C-terminal" evidence="8">
    <location>
        <begin position="65"/>
        <end position="213"/>
    </location>
</feature>
<comment type="similarity">
    <text evidence="2">Belongs to the UPF0702 family.</text>
</comment>
<dbReference type="Gene3D" id="3.30.240.20">
    <property type="entry name" value="bsu07140 like domains"/>
    <property type="match status" value="2"/>
</dbReference>
<dbReference type="InterPro" id="IPR007353">
    <property type="entry name" value="DUF421"/>
</dbReference>
<dbReference type="PANTHER" id="PTHR34582">
    <property type="entry name" value="UPF0702 TRANSMEMBRANE PROTEIN YCAP"/>
    <property type="match status" value="1"/>
</dbReference>
<evidence type="ECO:0000259" key="8">
    <source>
        <dbReference type="Pfam" id="PF04239"/>
    </source>
</evidence>
<dbReference type="RefSeq" id="WP_377495292.1">
    <property type="nucleotide sequence ID" value="NZ_JBHMDO010000024.1"/>
</dbReference>
<evidence type="ECO:0000256" key="2">
    <source>
        <dbReference type="ARBA" id="ARBA00006448"/>
    </source>
</evidence>
<keyword evidence="10" id="KW-1185">Reference proteome</keyword>
<evidence type="ECO:0000256" key="3">
    <source>
        <dbReference type="ARBA" id="ARBA00022475"/>
    </source>
</evidence>
<feature type="transmembrane region" description="Helical" evidence="7">
    <location>
        <begin position="16"/>
        <end position="35"/>
    </location>
</feature>
<evidence type="ECO:0000256" key="6">
    <source>
        <dbReference type="ARBA" id="ARBA00023136"/>
    </source>
</evidence>
<name>A0ABV5KPS2_9BACL</name>
<keyword evidence="5 7" id="KW-1133">Transmembrane helix</keyword>
<evidence type="ECO:0000256" key="4">
    <source>
        <dbReference type="ARBA" id="ARBA00022692"/>
    </source>
</evidence>
<reference evidence="9 10" key="1">
    <citation type="submission" date="2024-09" db="EMBL/GenBank/DDBJ databases">
        <authorList>
            <person name="Sun Q."/>
            <person name="Mori K."/>
        </authorList>
    </citation>
    <scope>NUCLEOTIDE SEQUENCE [LARGE SCALE GENOMIC DNA]</scope>
    <source>
        <strain evidence="9 10">TISTR 2452</strain>
    </source>
</reference>
<evidence type="ECO:0000256" key="7">
    <source>
        <dbReference type="SAM" id="Phobius"/>
    </source>
</evidence>
<protein>
    <submittedName>
        <fullName evidence="9">DUF421 domain-containing protein</fullName>
    </submittedName>
</protein>
<evidence type="ECO:0000313" key="9">
    <source>
        <dbReference type="EMBL" id="MFB9327220.1"/>
    </source>
</evidence>
<keyword evidence="4 7" id="KW-0812">Transmembrane</keyword>
<keyword evidence="6 7" id="KW-0472">Membrane</keyword>
<evidence type="ECO:0000256" key="1">
    <source>
        <dbReference type="ARBA" id="ARBA00004651"/>
    </source>
</evidence>